<keyword evidence="2" id="KW-0378">Hydrolase</keyword>
<evidence type="ECO:0000259" key="7">
    <source>
        <dbReference type="PROSITE" id="PS51192"/>
    </source>
</evidence>
<dbReference type="Pfam" id="PF00270">
    <property type="entry name" value="DEAD"/>
    <property type="match status" value="2"/>
</dbReference>
<dbReference type="PROSITE" id="PS00107">
    <property type="entry name" value="PROTEIN_KINASE_ATP"/>
    <property type="match status" value="1"/>
</dbReference>
<evidence type="ECO:0000256" key="4">
    <source>
        <dbReference type="ARBA" id="ARBA00022840"/>
    </source>
</evidence>
<dbReference type="CDD" id="cd18787">
    <property type="entry name" value="SF2_C_DEAD"/>
    <property type="match status" value="1"/>
</dbReference>
<dbReference type="Gene3D" id="3.40.50.300">
    <property type="entry name" value="P-loop containing nucleotide triphosphate hydrolases"/>
    <property type="match status" value="2"/>
</dbReference>
<evidence type="ECO:0000256" key="3">
    <source>
        <dbReference type="ARBA" id="ARBA00022806"/>
    </source>
</evidence>
<gene>
    <name evidence="9" type="ORF">OAUR00152_LOCUS9131</name>
</gene>
<dbReference type="SMART" id="SM00487">
    <property type="entry name" value="DEXDc"/>
    <property type="match status" value="1"/>
</dbReference>
<evidence type="ECO:0008006" key="10">
    <source>
        <dbReference type="Google" id="ProtNLM"/>
    </source>
</evidence>
<dbReference type="PROSITE" id="PS51194">
    <property type="entry name" value="HELICASE_CTER"/>
    <property type="match status" value="1"/>
</dbReference>
<proteinExistence type="predicted"/>
<feature type="domain" description="Helicase C-terminal" evidence="8">
    <location>
        <begin position="691"/>
        <end position="885"/>
    </location>
</feature>
<feature type="compositionally biased region" description="Gly residues" evidence="6">
    <location>
        <begin position="151"/>
        <end position="171"/>
    </location>
</feature>
<feature type="region of interest" description="Disordered" evidence="6">
    <location>
        <begin position="1"/>
        <end position="23"/>
    </location>
</feature>
<feature type="binding site" evidence="5">
    <location>
        <position position="87"/>
    </location>
    <ligand>
        <name>ATP</name>
        <dbReference type="ChEBI" id="CHEBI:30616"/>
    </ligand>
</feature>
<evidence type="ECO:0000256" key="5">
    <source>
        <dbReference type="PROSITE-ProRule" id="PRU10141"/>
    </source>
</evidence>
<dbReference type="GO" id="GO:0004672">
    <property type="term" value="F:protein kinase activity"/>
    <property type="evidence" value="ECO:0007669"/>
    <property type="project" value="InterPro"/>
</dbReference>
<protein>
    <recommendedName>
        <fullName evidence="10">RNA helicase</fullName>
    </recommendedName>
</protein>
<dbReference type="InterPro" id="IPR000719">
    <property type="entry name" value="Prot_kinase_dom"/>
</dbReference>
<evidence type="ECO:0000256" key="1">
    <source>
        <dbReference type="ARBA" id="ARBA00022741"/>
    </source>
</evidence>
<dbReference type="InterPro" id="IPR050079">
    <property type="entry name" value="DEAD_box_RNA_helicase"/>
</dbReference>
<feature type="compositionally biased region" description="Acidic residues" evidence="6">
    <location>
        <begin position="575"/>
        <end position="588"/>
    </location>
</feature>
<feature type="region of interest" description="Disordered" evidence="6">
    <location>
        <begin position="310"/>
        <end position="335"/>
    </location>
</feature>
<feature type="compositionally biased region" description="Acidic residues" evidence="6">
    <location>
        <begin position="448"/>
        <end position="459"/>
    </location>
</feature>
<dbReference type="PANTHER" id="PTHR47959:SF1">
    <property type="entry name" value="ATP-DEPENDENT RNA HELICASE DBPA"/>
    <property type="match status" value="1"/>
</dbReference>
<evidence type="ECO:0000259" key="8">
    <source>
        <dbReference type="PROSITE" id="PS51194"/>
    </source>
</evidence>
<dbReference type="InterPro" id="IPR011545">
    <property type="entry name" value="DEAD/DEAH_box_helicase_dom"/>
</dbReference>
<dbReference type="PROSITE" id="PS51192">
    <property type="entry name" value="HELICASE_ATP_BIND_1"/>
    <property type="match status" value="1"/>
</dbReference>
<dbReference type="InterPro" id="IPR027417">
    <property type="entry name" value="P-loop_NTPase"/>
</dbReference>
<dbReference type="EMBL" id="HBKQ01013275">
    <property type="protein sequence ID" value="CAE2223076.1"/>
    <property type="molecule type" value="Transcribed_RNA"/>
</dbReference>
<dbReference type="GO" id="GO:0005829">
    <property type="term" value="C:cytosol"/>
    <property type="evidence" value="ECO:0007669"/>
    <property type="project" value="TreeGrafter"/>
</dbReference>
<keyword evidence="4 5" id="KW-0067">ATP-binding</keyword>
<dbReference type="InterPro" id="IPR017441">
    <property type="entry name" value="Protein_kinase_ATP_BS"/>
</dbReference>
<organism evidence="9">
    <name type="scientific">Odontella aurita</name>
    <dbReference type="NCBI Taxonomy" id="265563"/>
    <lineage>
        <taxon>Eukaryota</taxon>
        <taxon>Sar</taxon>
        <taxon>Stramenopiles</taxon>
        <taxon>Ochrophyta</taxon>
        <taxon>Bacillariophyta</taxon>
        <taxon>Mediophyceae</taxon>
        <taxon>Biddulphiophycidae</taxon>
        <taxon>Eupodiscales</taxon>
        <taxon>Odontellaceae</taxon>
        <taxon>Odontella</taxon>
    </lineage>
</organism>
<dbReference type="Gene3D" id="3.30.200.20">
    <property type="entry name" value="Phosphorylase Kinase, domain 1"/>
    <property type="match status" value="1"/>
</dbReference>
<dbReference type="Pfam" id="PF00069">
    <property type="entry name" value="Pkinase"/>
    <property type="match status" value="1"/>
</dbReference>
<dbReference type="GO" id="GO:0003676">
    <property type="term" value="F:nucleic acid binding"/>
    <property type="evidence" value="ECO:0007669"/>
    <property type="project" value="InterPro"/>
</dbReference>
<sequence>MPVPATDADGGGRHRPFSSSNFSGAIPPPILELSHHDSLSWARNGATDAHRARHRTEYQVLRTLGRGAFGTTFQVRNRVDSRLYAMKCVRLVVEGGGRGPRGGGCGEGFDSEDCRKVLREVEVLSGLRSDNIVRYYSAWVERAEMSDVVAGGGDGGGSSADGGRANAGGGSAASSSGEWTDESTRPSADDGESSTAAAAAAAAFASSSSAPRLFCGSTRDARRPSSSARGNPRRFGREPPPPPSTFRRYLSTTTTVPLGASTGDADAEGETAKSGGNGNGFFADPSVHPTFASLGIRSPELIERVESYLRRTTSDSDEGEGAEVPRPSAVQSAAFDSVSSGKDVTLGSETGSGKTLAYLLPLIDDVLNRKKESAAASSGEDGRVGYLGYDYARAVILVPNKELVHQVVRMAAELSGGEGRCVVSNAGDPMVDSSSPWGGGGFSSSSSDDNEETEGEGDAADAKDEIPEAEIVRLAVLPGGLTNPKDFRPFRRALNDPTRHPPVDIVVTTPANLGPMALSPKNIDIFADVQTLVIDEADMLLDGGYVRQLNNVLMGFRRADKLVDRNGPSSSSSSSDEDSWGDEDDDGGGDSSGFGQLRRTQHVLVAATLPDVGLRSVDAYIRKRFPFAERVTLDGMHNARHGGLRDRTVWIRDEENIGDKGNKMRMERLVRMLSTYPEEASADDGDGDGDGDDEAAVGLRGEKVMMFLNTKEDVEGAAGALRREGIDCVPYHAKLGLGERSKNLDRFRRYGTAPPSPTATATAASGDGESDDEEDEPTATDDWGVDEWGKPVESPVSILVCTDLASRGLDVPSVSAVVQLQFAGNVVAHLHRMGRCGRAGRVDGRGVVFYGDKEAELVDVVREAEGNQDRMELMQDVDDDDDEGEEEVNEGVEKKNKGKVGNAFSRKRGFTRKRKKLRREAREAAEAAAQEMEMEGGGDYPRRVVNEEEY</sequence>
<feature type="compositionally biased region" description="Low complexity" evidence="6">
    <location>
        <begin position="758"/>
        <end position="767"/>
    </location>
</feature>
<dbReference type="PANTHER" id="PTHR47959">
    <property type="entry name" value="ATP-DEPENDENT RNA HELICASE RHLE-RELATED"/>
    <property type="match status" value="1"/>
</dbReference>
<feature type="compositionally biased region" description="Basic residues" evidence="6">
    <location>
        <begin position="905"/>
        <end position="919"/>
    </location>
</feature>
<evidence type="ECO:0000313" key="9">
    <source>
        <dbReference type="EMBL" id="CAE2223076.1"/>
    </source>
</evidence>
<feature type="compositionally biased region" description="Acidic residues" evidence="6">
    <location>
        <begin position="877"/>
        <end position="890"/>
    </location>
</feature>
<dbReference type="SUPFAM" id="SSF56112">
    <property type="entry name" value="Protein kinase-like (PK-like)"/>
    <property type="match status" value="1"/>
</dbReference>
<dbReference type="GO" id="GO:0005524">
    <property type="term" value="F:ATP binding"/>
    <property type="evidence" value="ECO:0007669"/>
    <property type="project" value="UniProtKB-UniRule"/>
</dbReference>
<feature type="region of interest" description="Disordered" evidence="6">
    <location>
        <begin position="563"/>
        <end position="595"/>
    </location>
</feature>
<dbReference type="InterPro" id="IPR014001">
    <property type="entry name" value="Helicase_ATP-bd"/>
</dbReference>
<dbReference type="GO" id="GO:0016787">
    <property type="term" value="F:hydrolase activity"/>
    <property type="evidence" value="ECO:0007669"/>
    <property type="project" value="UniProtKB-KW"/>
</dbReference>
<feature type="region of interest" description="Disordered" evidence="6">
    <location>
        <begin position="425"/>
        <end position="464"/>
    </location>
</feature>
<reference evidence="9" key="1">
    <citation type="submission" date="2021-01" db="EMBL/GenBank/DDBJ databases">
        <authorList>
            <person name="Corre E."/>
            <person name="Pelletier E."/>
            <person name="Niang G."/>
            <person name="Scheremetjew M."/>
            <person name="Finn R."/>
            <person name="Kale V."/>
            <person name="Holt S."/>
            <person name="Cochrane G."/>
            <person name="Meng A."/>
            <person name="Brown T."/>
            <person name="Cohen L."/>
        </authorList>
    </citation>
    <scope>NUCLEOTIDE SEQUENCE</scope>
    <source>
        <strain evidence="9">Isolate 1302-5</strain>
    </source>
</reference>
<name>A0A7S4IA41_9STRA</name>
<keyword evidence="1 5" id="KW-0547">Nucleotide-binding</keyword>
<dbReference type="SUPFAM" id="SSF52540">
    <property type="entry name" value="P-loop containing nucleoside triphosphate hydrolases"/>
    <property type="match status" value="1"/>
</dbReference>
<keyword evidence="3" id="KW-0347">Helicase</keyword>
<evidence type="ECO:0000256" key="6">
    <source>
        <dbReference type="SAM" id="MobiDB-lite"/>
    </source>
</evidence>
<feature type="domain" description="Helicase ATP-binding" evidence="7">
    <location>
        <begin position="335"/>
        <end position="627"/>
    </location>
</feature>
<feature type="compositionally biased region" description="Acidic residues" evidence="6">
    <location>
        <begin position="768"/>
        <end position="785"/>
    </location>
</feature>
<dbReference type="SMART" id="SM00490">
    <property type="entry name" value="HELICc"/>
    <property type="match status" value="1"/>
</dbReference>
<dbReference type="InterPro" id="IPR001650">
    <property type="entry name" value="Helicase_C-like"/>
</dbReference>
<dbReference type="InterPro" id="IPR011009">
    <property type="entry name" value="Kinase-like_dom_sf"/>
</dbReference>
<evidence type="ECO:0000256" key="2">
    <source>
        <dbReference type="ARBA" id="ARBA00022801"/>
    </source>
</evidence>
<feature type="compositionally biased region" description="Basic and acidic residues" evidence="6">
    <location>
        <begin position="940"/>
        <end position="950"/>
    </location>
</feature>
<dbReference type="AlphaFoldDB" id="A0A7S4IA41"/>
<accession>A0A7S4IA41</accession>
<dbReference type="SMART" id="SM00220">
    <property type="entry name" value="S_TKc"/>
    <property type="match status" value="1"/>
</dbReference>
<dbReference type="GO" id="GO:0003724">
    <property type="term" value="F:RNA helicase activity"/>
    <property type="evidence" value="ECO:0007669"/>
    <property type="project" value="TreeGrafter"/>
</dbReference>
<feature type="region of interest" description="Disordered" evidence="6">
    <location>
        <begin position="151"/>
        <end position="196"/>
    </location>
</feature>
<dbReference type="Pfam" id="PF00271">
    <property type="entry name" value="Helicase_C"/>
    <property type="match status" value="1"/>
</dbReference>
<feature type="region of interest" description="Disordered" evidence="6">
    <location>
        <begin position="747"/>
        <end position="789"/>
    </location>
</feature>
<feature type="region of interest" description="Disordered" evidence="6">
    <location>
        <begin position="213"/>
        <end position="281"/>
    </location>
</feature>
<feature type="region of interest" description="Disordered" evidence="6">
    <location>
        <begin position="877"/>
        <end position="950"/>
    </location>
</feature>